<dbReference type="SMART" id="SM00409">
    <property type="entry name" value="IG"/>
    <property type="match status" value="1"/>
</dbReference>
<name>A0A8J6BAH0_ELECQ</name>
<keyword evidence="9" id="KW-1015">Disulfide bond</keyword>
<dbReference type="InterPro" id="IPR013783">
    <property type="entry name" value="Ig-like_fold"/>
</dbReference>
<organism evidence="13 14">
    <name type="scientific">Eleutherodactylus coqui</name>
    <name type="common">Puerto Rican coqui</name>
    <dbReference type="NCBI Taxonomy" id="57060"/>
    <lineage>
        <taxon>Eukaryota</taxon>
        <taxon>Metazoa</taxon>
        <taxon>Chordata</taxon>
        <taxon>Craniata</taxon>
        <taxon>Vertebrata</taxon>
        <taxon>Euteleostomi</taxon>
        <taxon>Amphibia</taxon>
        <taxon>Batrachia</taxon>
        <taxon>Anura</taxon>
        <taxon>Neobatrachia</taxon>
        <taxon>Hyloidea</taxon>
        <taxon>Eleutherodactylidae</taxon>
        <taxon>Eleutherodactylinae</taxon>
        <taxon>Eleutherodactylus</taxon>
        <taxon>Eleutherodactylus</taxon>
    </lineage>
</organism>
<evidence type="ECO:0000256" key="3">
    <source>
        <dbReference type="ARBA" id="ARBA00022475"/>
    </source>
</evidence>
<dbReference type="GO" id="GO:0005886">
    <property type="term" value="C:plasma membrane"/>
    <property type="evidence" value="ECO:0007669"/>
    <property type="project" value="UniProtKB-SubCell"/>
</dbReference>
<dbReference type="EMBL" id="WNTK01024760">
    <property type="protein sequence ID" value="KAG9461284.1"/>
    <property type="molecule type" value="Genomic_DNA"/>
</dbReference>
<evidence type="ECO:0000256" key="8">
    <source>
        <dbReference type="ARBA" id="ARBA00023136"/>
    </source>
</evidence>
<dbReference type="Gene3D" id="2.60.40.10">
    <property type="entry name" value="Immunoglobulins"/>
    <property type="match status" value="1"/>
</dbReference>
<evidence type="ECO:0000256" key="9">
    <source>
        <dbReference type="ARBA" id="ARBA00023157"/>
    </source>
</evidence>
<keyword evidence="14" id="KW-1185">Reference proteome</keyword>
<dbReference type="PANTHER" id="PTHR23266">
    <property type="entry name" value="IMMUNOGLOBULIN HEAVY CHAIN"/>
    <property type="match status" value="1"/>
</dbReference>
<reference evidence="13" key="1">
    <citation type="thesis" date="2020" institute="ProQuest LLC" country="789 East Eisenhower Parkway, Ann Arbor, MI, USA">
        <title>Comparative Genomics and Chromosome Evolution.</title>
        <authorList>
            <person name="Mudd A.B."/>
        </authorList>
    </citation>
    <scope>NUCLEOTIDE SEQUENCE</scope>
    <source>
        <strain evidence="13">HN-11 Male</strain>
        <tissue evidence="13">Kidney and liver</tissue>
    </source>
</reference>
<dbReference type="SUPFAM" id="SSF48726">
    <property type="entry name" value="Immunoglobulin"/>
    <property type="match status" value="1"/>
</dbReference>
<keyword evidence="7" id="KW-1064">Adaptive immunity</keyword>
<keyword evidence="3" id="KW-1003">Cell membrane</keyword>
<dbReference type="FunFam" id="2.60.40.10:FF:001072">
    <property type="entry name" value="Immunoglobulin heavy variable V1-24"/>
    <property type="match status" value="1"/>
</dbReference>
<dbReference type="SMART" id="SM00406">
    <property type="entry name" value="IGv"/>
    <property type="match status" value="1"/>
</dbReference>
<keyword evidence="10" id="KW-0393">Immunoglobulin domain</keyword>
<evidence type="ECO:0000313" key="14">
    <source>
        <dbReference type="Proteomes" id="UP000770717"/>
    </source>
</evidence>
<evidence type="ECO:0000313" key="13">
    <source>
        <dbReference type="EMBL" id="KAG9461284.1"/>
    </source>
</evidence>
<protein>
    <recommendedName>
        <fullName evidence="12">Ig-like domain-containing protein</fullName>
    </recommendedName>
</protein>
<evidence type="ECO:0000256" key="4">
    <source>
        <dbReference type="ARBA" id="ARBA00022525"/>
    </source>
</evidence>
<dbReference type="GO" id="GO:0019814">
    <property type="term" value="C:immunoglobulin complex"/>
    <property type="evidence" value="ECO:0007669"/>
    <property type="project" value="UniProtKB-KW"/>
</dbReference>
<comment type="subcellular location">
    <subcellularLocation>
        <location evidence="1">Cell membrane</location>
    </subcellularLocation>
    <subcellularLocation>
        <location evidence="2">Secreted</location>
    </subcellularLocation>
</comment>
<dbReference type="InterPro" id="IPR007110">
    <property type="entry name" value="Ig-like_dom"/>
</dbReference>
<evidence type="ECO:0000256" key="2">
    <source>
        <dbReference type="ARBA" id="ARBA00004613"/>
    </source>
</evidence>
<keyword evidence="4" id="KW-0964">Secreted</keyword>
<dbReference type="Proteomes" id="UP000770717">
    <property type="component" value="Unassembled WGS sequence"/>
</dbReference>
<gene>
    <name evidence="13" type="ORF">GDO78_017405</name>
</gene>
<evidence type="ECO:0000256" key="5">
    <source>
        <dbReference type="ARBA" id="ARBA00022729"/>
    </source>
</evidence>
<keyword evidence="11" id="KW-1280">Immunoglobulin</keyword>
<dbReference type="InterPro" id="IPR013106">
    <property type="entry name" value="Ig_V-set"/>
</dbReference>
<proteinExistence type="predicted"/>
<dbReference type="InterPro" id="IPR050199">
    <property type="entry name" value="IgHV"/>
</dbReference>
<dbReference type="AlphaFoldDB" id="A0A8J6BAH0"/>
<evidence type="ECO:0000256" key="7">
    <source>
        <dbReference type="ARBA" id="ARBA00023130"/>
    </source>
</evidence>
<evidence type="ECO:0000256" key="11">
    <source>
        <dbReference type="ARBA" id="ARBA00043265"/>
    </source>
</evidence>
<dbReference type="InterPro" id="IPR036179">
    <property type="entry name" value="Ig-like_dom_sf"/>
</dbReference>
<dbReference type="PROSITE" id="PS50835">
    <property type="entry name" value="IG_LIKE"/>
    <property type="match status" value="1"/>
</dbReference>
<dbReference type="OrthoDB" id="9945861at2759"/>
<evidence type="ECO:0000256" key="6">
    <source>
        <dbReference type="ARBA" id="ARBA00022859"/>
    </source>
</evidence>
<accession>A0A8J6BAH0</accession>
<dbReference type="GO" id="GO:0002250">
    <property type="term" value="P:adaptive immune response"/>
    <property type="evidence" value="ECO:0007669"/>
    <property type="project" value="UniProtKB-KW"/>
</dbReference>
<comment type="caution">
    <text evidence="13">The sequence shown here is derived from an EMBL/GenBank/DDBJ whole genome shotgun (WGS) entry which is preliminary data.</text>
</comment>
<keyword evidence="5" id="KW-0732">Signal</keyword>
<dbReference type="Pfam" id="PF07686">
    <property type="entry name" value="V-set"/>
    <property type="match status" value="1"/>
</dbReference>
<evidence type="ECO:0000259" key="12">
    <source>
        <dbReference type="PROSITE" id="PS50835"/>
    </source>
</evidence>
<feature type="non-terminal residue" evidence="13">
    <location>
        <position position="158"/>
    </location>
</feature>
<dbReference type="InterPro" id="IPR003599">
    <property type="entry name" value="Ig_sub"/>
</dbReference>
<keyword evidence="6" id="KW-0391">Immunity</keyword>
<keyword evidence="8" id="KW-0472">Membrane</keyword>
<evidence type="ECO:0000256" key="1">
    <source>
        <dbReference type="ARBA" id="ARBA00004236"/>
    </source>
</evidence>
<evidence type="ECO:0000256" key="10">
    <source>
        <dbReference type="ARBA" id="ARBA00023319"/>
    </source>
</evidence>
<feature type="domain" description="Ig-like" evidence="12">
    <location>
        <begin position="4"/>
        <end position="116"/>
    </location>
</feature>
<sequence length="158" mass="17873">VLAQNLVIQSSSEIRKPGDSVKMSCKTSGFTFTDEYIHWIQQVPGKEIKWIGRINPWDGGTVYSSSMKERFTMTTDNSITTAHLQIDRLRGEDSATYYCARDTMSNQGYLPYKNIPKQYALAQIYLLHSARHHRQFGSAPLYASSRSSTPITRADSSL</sequence>
<dbReference type="GO" id="GO:0005576">
    <property type="term" value="C:extracellular region"/>
    <property type="evidence" value="ECO:0007669"/>
    <property type="project" value="UniProtKB-SubCell"/>
</dbReference>